<organism evidence="1 2">
    <name type="scientific">Caulobacter phage CcrSC</name>
    <dbReference type="NCBI Taxonomy" id="2283272"/>
    <lineage>
        <taxon>Viruses</taxon>
        <taxon>Duplodnaviria</taxon>
        <taxon>Heunggongvirae</taxon>
        <taxon>Uroviricota</taxon>
        <taxon>Caudoviricetes</taxon>
        <taxon>Jeanschmidtviridae</taxon>
        <taxon>Bertelyvirus</taxon>
        <taxon>Bertelyvirus SC</taxon>
    </lineage>
</organism>
<dbReference type="EMBL" id="MH588547">
    <property type="protein sequence ID" value="AXQ69833.1"/>
    <property type="molecule type" value="Genomic_DNA"/>
</dbReference>
<name>A0A385EDJ4_9CAUD</name>
<dbReference type="Pfam" id="PF05816">
    <property type="entry name" value="TelA"/>
    <property type="match status" value="1"/>
</dbReference>
<sequence length="326" mass="35138">MPAAAPAYAPASGRAFTLSEIGSLGANEMSRATTISDKVTGIAKAQDMDELGKGLLTLLDTARQYDPSKWNKGPFGFLKRWGSKQIDAHVSSVNDNVDKLVNQVQTQIALFERRIGDITGLEDENKKLYDALGQVVLAANERIAWAEANVPAVDPNDPTSAQTVSNWNDAIAFAKKKVDDLERTRTLCLLQGPQLAQVKNNSFLLTEKFKDLKANTLPAMKRQFALYIIQMEQKKGAELANNIDDAFNAAIVKNADLTRQNTVAIGNAMARSSVDMASLQAVTASVVGSIDDMAKIRSDMAARLTAEAPQIAALTSQVSAALARTN</sequence>
<evidence type="ECO:0000313" key="1">
    <source>
        <dbReference type="EMBL" id="AXQ69833.1"/>
    </source>
</evidence>
<keyword evidence="2" id="KW-1185">Reference proteome</keyword>
<dbReference type="PANTHER" id="PTHR38432">
    <property type="entry name" value="TELA-LIKE PROTEIN SAOUHSC_01408"/>
    <property type="match status" value="1"/>
</dbReference>
<protein>
    <submittedName>
        <fullName evidence="1">Tellurite resistance protein</fullName>
    </submittedName>
</protein>
<gene>
    <name evidence="1" type="ORF">CcrSC_gp251c</name>
</gene>
<reference evidence="1" key="1">
    <citation type="submission" date="2018-07" db="EMBL/GenBank/DDBJ databases">
        <authorList>
            <person name="Wilson K.M."/>
            <person name="Ely B."/>
        </authorList>
    </citation>
    <scope>NUCLEOTIDE SEQUENCE</scope>
</reference>
<dbReference type="Proteomes" id="UP000259683">
    <property type="component" value="Segment"/>
</dbReference>
<proteinExistence type="predicted"/>
<evidence type="ECO:0000313" key="2">
    <source>
        <dbReference type="Proteomes" id="UP000259683"/>
    </source>
</evidence>
<dbReference type="PANTHER" id="PTHR38432:SF1">
    <property type="entry name" value="TELA-LIKE PROTEIN SAOUHSC_01408"/>
    <property type="match status" value="1"/>
</dbReference>
<reference evidence="1" key="2">
    <citation type="submission" date="2021-07" db="EMBL/GenBank/DDBJ databases">
        <title>Giant CbK-like Caulobacter bacteriophages have genetically divergent genomes.</title>
        <authorList>
            <person name="Wilson K."/>
            <person name="Ely B."/>
        </authorList>
    </citation>
    <scope>NUCLEOTIDE SEQUENCE</scope>
</reference>
<dbReference type="InterPro" id="IPR008863">
    <property type="entry name" value="Toxic_anion-R_TelA"/>
</dbReference>
<accession>A0A385EDJ4</accession>